<evidence type="ECO:0000313" key="1">
    <source>
        <dbReference type="EMBL" id="KAJ0076050.1"/>
    </source>
</evidence>
<sequence>MATLQKLDISWCSILEEHYEKEKEKEKEKGRDWPKISHIPHIIIGNKHVQYPGQQSFSSPTA</sequence>
<accession>A0ACC0ZW77</accession>
<keyword evidence="2" id="KW-1185">Reference proteome</keyword>
<evidence type="ECO:0000313" key="2">
    <source>
        <dbReference type="Proteomes" id="UP001164250"/>
    </source>
</evidence>
<dbReference type="EMBL" id="CM047910">
    <property type="protein sequence ID" value="KAJ0076050.1"/>
    <property type="molecule type" value="Genomic_DNA"/>
</dbReference>
<comment type="caution">
    <text evidence="1">The sequence shown here is derived from an EMBL/GenBank/DDBJ whole genome shotgun (WGS) entry which is preliminary data.</text>
</comment>
<organism evidence="1 2">
    <name type="scientific">Pistacia atlantica</name>
    <dbReference type="NCBI Taxonomy" id="434234"/>
    <lineage>
        <taxon>Eukaryota</taxon>
        <taxon>Viridiplantae</taxon>
        <taxon>Streptophyta</taxon>
        <taxon>Embryophyta</taxon>
        <taxon>Tracheophyta</taxon>
        <taxon>Spermatophyta</taxon>
        <taxon>Magnoliopsida</taxon>
        <taxon>eudicotyledons</taxon>
        <taxon>Gunneridae</taxon>
        <taxon>Pentapetalae</taxon>
        <taxon>rosids</taxon>
        <taxon>malvids</taxon>
        <taxon>Sapindales</taxon>
        <taxon>Anacardiaceae</taxon>
        <taxon>Pistacia</taxon>
    </lineage>
</organism>
<gene>
    <name evidence="1" type="ORF">Patl1_33324</name>
</gene>
<protein>
    <submittedName>
        <fullName evidence="1">Uncharacterized protein</fullName>
    </submittedName>
</protein>
<dbReference type="Proteomes" id="UP001164250">
    <property type="component" value="Chromosome 15"/>
</dbReference>
<reference evidence="2" key="1">
    <citation type="journal article" date="2023" name="G3 (Bethesda)">
        <title>Genome assembly and association tests identify interacting loci associated with vigor, precocity, and sex in interspecific pistachio rootstocks.</title>
        <authorList>
            <person name="Palmer W."/>
            <person name="Jacygrad E."/>
            <person name="Sagayaradj S."/>
            <person name="Cavanaugh K."/>
            <person name="Han R."/>
            <person name="Bertier L."/>
            <person name="Beede B."/>
            <person name="Kafkas S."/>
            <person name="Golino D."/>
            <person name="Preece J."/>
            <person name="Michelmore R."/>
        </authorList>
    </citation>
    <scope>NUCLEOTIDE SEQUENCE [LARGE SCALE GENOMIC DNA]</scope>
</reference>
<proteinExistence type="predicted"/>
<name>A0ACC0ZW77_9ROSI</name>